<sequence>MSDRTPRARWHGHATVSITDRDTTILTDPILTDRVAHLRRRRGPNPLDTSVGAAGDVTNPLRPDAVVLSHLHADHTHLPSLRLIGGDVPILVPTGAVGQVSGLRALGDRLIEVSPGDEVRIGGVLVRGVPAEHDGRRWPRGPHRVRALGYVIEGAGRTYFAGDTALYGSMSDWIPECDLALIPVGGWGPSLGPGHLDPAAAVLAATAVGARTAIPVHFGTLWPMGLDSVRPDRFFGPGAEFVRRMTEAGLDARELRPGEAI</sequence>
<dbReference type="Proteomes" id="UP001596484">
    <property type="component" value="Unassembled WGS sequence"/>
</dbReference>
<dbReference type="Pfam" id="PF12706">
    <property type="entry name" value="Lactamase_B_2"/>
    <property type="match status" value="1"/>
</dbReference>
<evidence type="ECO:0000313" key="3">
    <source>
        <dbReference type="Proteomes" id="UP001596484"/>
    </source>
</evidence>
<evidence type="ECO:0000259" key="1">
    <source>
        <dbReference type="Pfam" id="PF12706"/>
    </source>
</evidence>
<protein>
    <submittedName>
        <fullName evidence="2">MBL fold metallo-hydrolase</fullName>
    </submittedName>
</protein>
<dbReference type="EMBL" id="JBHTCS010000022">
    <property type="protein sequence ID" value="MFC7449871.1"/>
    <property type="molecule type" value="Genomic_DNA"/>
</dbReference>
<name>A0ABW2S295_9NOCA</name>
<dbReference type="PANTHER" id="PTHR43546:SF8">
    <property type="entry name" value="METALLO-BETA-LACTAMASE DOMAIN-CONTAINING PROTEIN"/>
    <property type="match status" value="1"/>
</dbReference>
<dbReference type="InterPro" id="IPR050114">
    <property type="entry name" value="UPF0173_UPF0282_UlaG_hydrolase"/>
</dbReference>
<feature type="domain" description="Metallo-beta-lactamase" evidence="1">
    <location>
        <begin position="23"/>
        <end position="218"/>
    </location>
</feature>
<keyword evidence="3" id="KW-1185">Reference proteome</keyword>
<organism evidence="2 3">
    <name type="scientific">Rhodococcus daqingensis</name>
    <dbReference type="NCBI Taxonomy" id="2479363"/>
    <lineage>
        <taxon>Bacteria</taxon>
        <taxon>Bacillati</taxon>
        <taxon>Actinomycetota</taxon>
        <taxon>Actinomycetes</taxon>
        <taxon>Mycobacteriales</taxon>
        <taxon>Nocardiaceae</taxon>
        <taxon>Rhodococcus</taxon>
    </lineage>
</organism>
<gene>
    <name evidence="2" type="ORF">ACFQS9_18400</name>
</gene>
<dbReference type="PANTHER" id="PTHR43546">
    <property type="entry name" value="UPF0173 METAL-DEPENDENT HYDROLASE MJ1163-RELATED"/>
    <property type="match status" value="1"/>
</dbReference>
<dbReference type="Gene3D" id="3.60.15.10">
    <property type="entry name" value="Ribonuclease Z/Hydroxyacylglutathione hydrolase-like"/>
    <property type="match status" value="1"/>
</dbReference>
<evidence type="ECO:0000313" key="2">
    <source>
        <dbReference type="EMBL" id="MFC7449871.1"/>
    </source>
</evidence>
<dbReference type="InterPro" id="IPR001279">
    <property type="entry name" value="Metallo-B-lactamas"/>
</dbReference>
<reference evidence="3" key="1">
    <citation type="journal article" date="2019" name="Int. J. Syst. Evol. Microbiol.">
        <title>The Global Catalogue of Microorganisms (GCM) 10K type strain sequencing project: providing services to taxonomists for standard genome sequencing and annotation.</title>
        <authorList>
            <consortium name="The Broad Institute Genomics Platform"/>
            <consortium name="The Broad Institute Genome Sequencing Center for Infectious Disease"/>
            <person name="Wu L."/>
            <person name="Ma J."/>
        </authorList>
    </citation>
    <scope>NUCLEOTIDE SEQUENCE [LARGE SCALE GENOMIC DNA]</scope>
    <source>
        <strain evidence="3">ICMP 19430</strain>
    </source>
</reference>
<comment type="caution">
    <text evidence="2">The sequence shown here is derived from an EMBL/GenBank/DDBJ whole genome shotgun (WGS) entry which is preliminary data.</text>
</comment>
<accession>A0ABW2S295</accession>
<dbReference type="RefSeq" id="WP_378407279.1">
    <property type="nucleotide sequence ID" value="NZ_JBHTCS010000022.1"/>
</dbReference>
<proteinExistence type="predicted"/>
<dbReference type="SUPFAM" id="SSF56281">
    <property type="entry name" value="Metallo-hydrolase/oxidoreductase"/>
    <property type="match status" value="1"/>
</dbReference>
<dbReference type="InterPro" id="IPR036866">
    <property type="entry name" value="RibonucZ/Hydroxyglut_hydro"/>
</dbReference>